<dbReference type="InterPro" id="IPR055850">
    <property type="entry name" value="DUF7427"/>
</dbReference>
<dbReference type="RefSeq" id="YP_009282281.1">
    <property type="nucleotide sequence ID" value="NC_031035.1"/>
</dbReference>
<dbReference type="KEGG" id="vg:29060931"/>
<organism evidence="1 2">
    <name type="scientific">Mycobacterium phage Gengar</name>
    <dbReference type="NCBI Taxonomy" id="1891963"/>
    <lineage>
        <taxon>Viruses</taxon>
        <taxon>Duplodnaviria</taxon>
        <taxon>Heunggongvirae</taxon>
        <taxon>Uroviricota</taxon>
        <taxon>Caudoviricetes</taxon>
        <taxon>Weiservirinae</taxon>
        <taxon>Kratiovirus</taxon>
        <taxon>Kratiovirus gengar</taxon>
    </lineage>
</organism>
<evidence type="ECO:0000313" key="1">
    <source>
        <dbReference type="EMBL" id="AON96691.1"/>
    </source>
</evidence>
<reference evidence="1 2" key="1">
    <citation type="submission" date="2016-07" db="EMBL/GenBank/DDBJ databases">
        <authorList>
            <person name="Ahrens W.T."/>
            <person name="Alaniz S.M."/>
            <person name="Alfonso A.J."/>
            <person name="Andrade A.E."/>
            <person name="Blake C.D."/>
            <person name="Denney K.A."/>
            <person name="Edwards N.C."/>
            <person name="Flores L.M."/>
            <person name="Frontera C.D."/>
            <person name="Frontera J.K."/>
            <person name="Goins A.N."/>
            <person name="Harris C.E."/>
            <person name="Hinojosa K.L."/>
            <person name="Long R.M."/>
            <person name="Lopez J.C."/>
            <person name="Miller C.B."/>
            <person name="Mojica J.C."/>
            <person name="Morales C.A."/>
            <person name="Pena M.C."/>
            <person name="Quezada B.E."/>
            <person name="Rincon P.M."/>
            <person name="Robertson S."/>
            <person name="Soto A.J."/>
            <person name="Vasquez A.D."/>
            <person name="Villegas D.K."/>
            <person name="Vulgamore J.L."/>
            <person name="Robertson M."/>
            <person name="Hatherill J.R."/>
            <person name="Dovalina S.A."/>
            <person name="Zhang D."/>
            <person name="Delesalle V.A."/>
            <person name="Garlena R.A."/>
            <person name="Russell D.A."/>
            <person name="Pope W.H."/>
            <person name="Jacobs-Sera D."/>
            <person name="Hendrix R.W."/>
            <person name="Hatfull G.F."/>
        </authorList>
    </citation>
    <scope>NUCLEOTIDE SEQUENCE [LARGE SCALE GENOMIC DNA]</scope>
</reference>
<evidence type="ECO:0000313" key="2">
    <source>
        <dbReference type="Proteomes" id="UP000203815"/>
    </source>
</evidence>
<gene>
    <name evidence="1" type="ORF">SEA_GENGAR_36</name>
</gene>
<accession>A0A1C9EGS7</accession>
<dbReference type="OrthoDB" id="22717at10239"/>
<keyword evidence="2" id="KW-1185">Reference proteome</keyword>
<proteinExistence type="predicted"/>
<dbReference type="EMBL" id="KX636165">
    <property type="protein sequence ID" value="AON96691.1"/>
    <property type="molecule type" value="Genomic_DNA"/>
</dbReference>
<protein>
    <submittedName>
        <fullName evidence="1">Uncharacterized protein</fullName>
    </submittedName>
</protein>
<dbReference type="Proteomes" id="UP000203815">
    <property type="component" value="Segment"/>
</dbReference>
<name>A0A1C9EGS7_9CAUD</name>
<dbReference type="GeneID" id="29060931"/>
<sequence>MIGGRPGRRCALRAADRAWIGLAAAVVAYEVGAPRGELLSQGVDRYLMRRPWLTRSVVVYLGAHLLNVIPERVDPLTRLADAVRR</sequence>
<dbReference type="Pfam" id="PF24202">
    <property type="entry name" value="DUF7427"/>
    <property type="match status" value="1"/>
</dbReference>